<keyword evidence="3 5" id="KW-1133">Transmembrane helix</keyword>
<gene>
    <name evidence="7" type="ORF">C5750_14050</name>
</gene>
<feature type="transmembrane region" description="Helical" evidence="5">
    <location>
        <begin position="140"/>
        <end position="161"/>
    </location>
</feature>
<keyword evidence="8" id="KW-1185">Reference proteome</keyword>
<dbReference type="PANTHER" id="PTHR37422">
    <property type="entry name" value="TEICHURONIC ACID BIOSYNTHESIS PROTEIN TUAE"/>
    <property type="match status" value="1"/>
</dbReference>
<feature type="transmembrane region" description="Helical" evidence="5">
    <location>
        <begin position="345"/>
        <end position="363"/>
    </location>
</feature>
<evidence type="ECO:0000256" key="2">
    <source>
        <dbReference type="ARBA" id="ARBA00022692"/>
    </source>
</evidence>
<dbReference type="InterPro" id="IPR051533">
    <property type="entry name" value="WaaL-like"/>
</dbReference>
<protein>
    <submittedName>
        <fullName evidence="7">Exopolysaccharide biosynthesis protein</fullName>
    </submittedName>
</protein>
<dbReference type="GO" id="GO:0016020">
    <property type="term" value="C:membrane"/>
    <property type="evidence" value="ECO:0007669"/>
    <property type="project" value="UniProtKB-SubCell"/>
</dbReference>
<dbReference type="Pfam" id="PF04932">
    <property type="entry name" value="Wzy_C"/>
    <property type="match status" value="1"/>
</dbReference>
<evidence type="ECO:0000259" key="6">
    <source>
        <dbReference type="Pfam" id="PF04932"/>
    </source>
</evidence>
<feature type="transmembrane region" description="Helical" evidence="5">
    <location>
        <begin position="383"/>
        <end position="402"/>
    </location>
</feature>
<feature type="transmembrane region" description="Helical" evidence="5">
    <location>
        <begin position="208"/>
        <end position="225"/>
    </location>
</feature>
<comment type="subcellular location">
    <subcellularLocation>
        <location evidence="1">Membrane</location>
        <topology evidence="1">Multi-pass membrane protein</topology>
    </subcellularLocation>
</comment>
<dbReference type="EMBL" id="PVBT01000003">
    <property type="protein sequence ID" value="PRD53480.1"/>
    <property type="molecule type" value="Genomic_DNA"/>
</dbReference>
<evidence type="ECO:0000256" key="1">
    <source>
        <dbReference type="ARBA" id="ARBA00004141"/>
    </source>
</evidence>
<dbReference type="InterPro" id="IPR007016">
    <property type="entry name" value="O-antigen_ligase-rel_domated"/>
</dbReference>
<proteinExistence type="predicted"/>
<feature type="transmembrane region" description="Helical" evidence="5">
    <location>
        <begin position="109"/>
        <end position="128"/>
    </location>
</feature>
<keyword evidence="4 5" id="KW-0472">Membrane</keyword>
<feature type="transmembrane region" description="Helical" evidence="5">
    <location>
        <begin position="55"/>
        <end position="74"/>
    </location>
</feature>
<feature type="transmembrane region" description="Helical" evidence="5">
    <location>
        <begin position="251"/>
        <end position="271"/>
    </location>
</feature>
<evidence type="ECO:0000256" key="4">
    <source>
        <dbReference type="ARBA" id="ARBA00023136"/>
    </source>
</evidence>
<dbReference type="RefSeq" id="WP_105734482.1">
    <property type="nucleotide sequence ID" value="NZ_PVBT01000003.1"/>
</dbReference>
<accession>A0A2S9JK56</accession>
<feature type="transmembrane region" description="Helical" evidence="5">
    <location>
        <begin position="86"/>
        <end position="103"/>
    </location>
</feature>
<feature type="transmembrane region" description="Helical" evidence="5">
    <location>
        <begin position="181"/>
        <end position="201"/>
    </location>
</feature>
<feature type="domain" description="O-antigen ligase-related" evidence="6">
    <location>
        <begin position="213"/>
        <end position="356"/>
    </location>
</feature>
<feature type="transmembrane region" description="Helical" evidence="5">
    <location>
        <begin position="12"/>
        <end position="32"/>
    </location>
</feature>
<evidence type="ECO:0000313" key="7">
    <source>
        <dbReference type="EMBL" id="PRD53480.1"/>
    </source>
</evidence>
<dbReference type="AlphaFoldDB" id="A0A2S9JK56"/>
<evidence type="ECO:0000256" key="3">
    <source>
        <dbReference type="ARBA" id="ARBA00022989"/>
    </source>
</evidence>
<evidence type="ECO:0000256" key="5">
    <source>
        <dbReference type="SAM" id="Phobius"/>
    </source>
</evidence>
<organism evidence="7 8">
    <name type="scientific">Phyllobacterium myrsinacearum</name>
    <dbReference type="NCBI Taxonomy" id="28101"/>
    <lineage>
        <taxon>Bacteria</taxon>
        <taxon>Pseudomonadati</taxon>
        <taxon>Pseudomonadota</taxon>
        <taxon>Alphaproteobacteria</taxon>
        <taxon>Hyphomicrobiales</taxon>
        <taxon>Phyllobacteriaceae</taxon>
        <taxon>Phyllobacterium</taxon>
    </lineage>
</organism>
<keyword evidence="2 5" id="KW-0812">Transmembrane</keyword>
<dbReference type="OrthoDB" id="4391260at2"/>
<comment type="caution">
    <text evidence="7">The sequence shown here is derived from an EMBL/GenBank/DDBJ whole genome shotgun (WGS) entry which is preliminary data.</text>
</comment>
<sequence>MGTIETRAAPTTTAAGGVGALLFVAIFLFFWITTTPYVDLTGDASVDPSAGNSNLVNQLVTLVLSAGLIGYGLSSPMRRTIMQPRALIVLLFAWFILVSALSAHPDIALKRIVLAILVCVNASIFLLLPQSDRHFAKLLGLATLIMLGFAYFGVIALPTRAIHQASEIREPMNAGFWRGQFPHKNVAAAVMVMAVFFGLFVHSAGQRLAGIAIIVLSVMFLLHTGGKTSTAALPGVLILAWIFERWKWTRALIGIGGIAVFNILAVGSAVFEPIRSLITAAGIDATFTNRTDIWRFAFSAIAQKPFTGYGFQSFWQTEELVYSGGKLETWAVAAYNGHNGYLDTLLTTGIPGLVLTLIWLLFLPLRDIGRADATSNNSALTRLFVRIWLYGIYTACVESMFFQSGSPLWFAFLFAVFGLRLQANANIVSPPSSQGKLTVAHA</sequence>
<evidence type="ECO:0000313" key="8">
    <source>
        <dbReference type="Proteomes" id="UP000238563"/>
    </source>
</evidence>
<name>A0A2S9JK56_9HYPH</name>
<reference evidence="7 8" key="1">
    <citation type="submission" date="2018-02" db="EMBL/GenBank/DDBJ databases">
        <title>The draft genome of Phyllobacterium myrsinacearum DSM5892.</title>
        <authorList>
            <person name="Li L."/>
            <person name="Liu L."/>
            <person name="Zhang X."/>
            <person name="Wang T."/>
        </authorList>
    </citation>
    <scope>NUCLEOTIDE SEQUENCE [LARGE SCALE GENOMIC DNA]</scope>
    <source>
        <strain evidence="7 8">DSM 5892</strain>
    </source>
</reference>
<dbReference type="PANTHER" id="PTHR37422:SF21">
    <property type="entry name" value="EXOQ-LIKE PROTEIN"/>
    <property type="match status" value="1"/>
</dbReference>
<dbReference type="Proteomes" id="UP000238563">
    <property type="component" value="Unassembled WGS sequence"/>
</dbReference>